<dbReference type="Gene3D" id="3.30.470.20">
    <property type="entry name" value="ATP-grasp fold, B domain"/>
    <property type="match status" value="1"/>
</dbReference>
<comment type="caution">
    <text evidence="1">The sequence shown here is derived from an EMBL/GenBank/DDBJ whole genome shotgun (WGS) entry which is preliminary data.</text>
</comment>
<dbReference type="EMBL" id="JAUMKJ010000007">
    <property type="protein sequence ID" value="MDO3676802.1"/>
    <property type="molecule type" value="Genomic_DNA"/>
</dbReference>
<dbReference type="SUPFAM" id="SSF56059">
    <property type="entry name" value="Glutathione synthetase ATP-binding domain-like"/>
    <property type="match status" value="1"/>
</dbReference>
<dbReference type="InterPro" id="IPR010121">
    <property type="entry name" value="Pyruvate_phosphate_dikinase"/>
</dbReference>
<evidence type="ECO:0000313" key="2">
    <source>
        <dbReference type="Proteomes" id="UP001168883"/>
    </source>
</evidence>
<dbReference type="Proteomes" id="UP001168883">
    <property type="component" value="Unassembled WGS sequence"/>
</dbReference>
<keyword evidence="2" id="KW-1185">Reference proteome</keyword>
<name>A0ABT8V8U3_9BACL</name>
<reference evidence="1" key="1">
    <citation type="submission" date="2023-07" db="EMBL/GenBank/DDBJ databases">
        <authorList>
            <person name="Aktuganov G."/>
            <person name="Boyko T."/>
            <person name="Delegan Y."/>
            <person name="Galimzianova N."/>
            <person name="Gilvanova E."/>
            <person name="Korobov V."/>
            <person name="Kuzmina L."/>
            <person name="Melentiev A."/>
            <person name="Milman P."/>
            <person name="Ryabova A."/>
            <person name="Stupak E."/>
            <person name="Yasakov T."/>
            <person name="Zharikova N."/>
            <person name="Zhurenko E."/>
        </authorList>
    </citation>
    <scope>NUCLEOTIDE SEQUENCE</scope>
    <source>
        <strain evidence="1">IB-739</strain>
    </source>
</reference>
<protein>
    <recommendedName>
        <fullName evidence="3">Pyruvate phosphate dikinase AMP/ATP-binding domain-containing protein</fullName>
    </recommendedName>
</protein>
<dbReference type="InterPro" id="IPR013815">
    <property type="entry name" value="ATP_grasp_subdomain_1"/>
</dbReference>
<gene>
    <name evidence="1" type="ORF">Q3C12_07280</name>
</gene>
<evidence type="ECO:0008006" key="3">
    <source>
        <dbReference type="Google" id="ProtNLM"/>
    </source>
</evidence>
<dbReference type="Gene3D" id="3.30.1490.20">
    <property type="entry name" value="ATP-grasp fold, A domain"/>
    <property type="match status" value="1"/>
</dbReference>
<dbReference type="PANTHER" id="PTHR22931:SF9">
    <property type="entry name" value="PYRUVATE, PHOSPHATE DIKINASE 1, CHLOROPLASTIC"/>
    <property type="match status" value="1"/>
</dbReference>
<accession>A0ABT8V8U3</accession>
<proteinExistence type="predicted"/>
<sequence length="305" mass="34597">MNYIRVKDYVVNWEDTMRLPDSDMDEKIKGLSVATQLGARVPTGLIILPEAYRAFVEEGAVPKGLGAALASHLSDVERRIGQNIGIFEADKPPLLFSLRCGDKNGGVRLPESLVNIGLAQAEGQAKRPDAFAGLLQEEYAMQARQFQGSLLPGAAARNPSHGPFGSAVDELLYYIERIYAHFQELEQAGQEHFHRWLIVQQMVYANWNAHSCSGRAYTRNPRTGQADDFGKYLMRQSGAYLNLTPLERKKDLRELRNDIPEAYDQLKAFFVELESYYRTPRYVEFVVEDRRLYILQNTRGSYAAR</sequence>
<organism evidence="1 2">
    <name type="scientific">Paenibacillus ehimensis</name>
    <dbReference type="NCBI Taxonomy" id="79264"/>
    <lineage>
        <taxon>Bacteria</taxon>
        <taxon>Bacillati</taxon>
        <taxon>Bacillota</taxon>
        <taxon>Bacilli</taxon>
        <taxon>Bacillales</taxon>
        <taxon>Paenibacillaceae</taxon>
        <taxon>Paenibacillus</taxon>
    </lineage>
</organism>
<evidence type="ECO:0000313" key="1">
    <source>
        <dbReference type="EMBL" id="MDO3676802.1"/>
    </source>
</evidence>
<dbReference type="PANTHER" id="PTHR22931">
    <property type="entry name" value="PHOSPHOENOLPYRUVATE DIKINASE-RELATED"/>
    <property type="match status" value="1"/>
</dbReference>
<dbReference type="RefSeq" id="WP_127487231.1">
    <property type="nucleotide sequence ID" value="NZ_JARLKN010000187.1"/>
</dbReference>